<evidence type="ECO:0000256" key="3">
    <source>
        <dbReference type="ARBA" id="ARBA00022692"/>
    </source>
</evidence>
<dbReference type="PROSITE" id="PS50850">
    <property type="entry name" value="MFS"/>
    <property type="match status" value="1"/>
</dbReference>
<evidence type="ECO:0000256" key="1">
    <source>
        <dbReference type="ARBA" id="ARBA00004141"/>
    </source>
</evidence>
<feature type="transmembrane region" description="Helical" evidence="7">
    <location>
        <begin position="216"/>
        <end position="238"/>
    </location>
</feature>
<feature type="compositionally biased region" description="Polar residues" evidence="6">
    <location>
        <begin position="45"/>
        <end position="55"/>
    </location>
</feature>
<dbReference type="PANTHER" id="PTHR23502">
    <property type="entry name" value="MAJOR FACILITATOR SUPERFAMILY"/>
    <property type="match status" value="1"/>
</dbReference>
<feature type="transmembrane region" description="Helical" evidence="7">
    <location>
        <begin position="329"/>
        <end position="352"/>
    </location>
</feature>
<keyword evidence="3 7" id="KW-0812">Transmembrane</keyword>
<accession>A0A2J6RR81</accession>
<feature type="transmembrane region" description="Helical" evidence="7">
    <location>
        <begin position="157"/>
        <end position="175"/>
    </location>
</feature>
<feature type="transmembrane region" description="Helical" evidence="7">
    <location>
        <begin position="518"/>
        <end position="539"/>
    </location>
</feature>
<dbReference type="Gene3D" id="1.20.1250.20">
    <property type="entry name" value="MFS general substrate transporter like domains"/>
    <property type="match status" value="1"/>
</dbReference>
<dbReference type="Proteomes" id="UP000235786">
    <property type="component" value="Unassembled WGS sequence"/>
</dbReference>
<gene>
    <name evidence="9" type="ORF">L207DRAFT_566347</name>
</gene>
<dbReference type="EMBL" id="KZ613945">
    <property type="protein sequence ID" value="PMD41029.1"/>
    <property type="molecule type" value="Genomic_DNA"/>
</dbReference>
<dbReference type="OrthoDB" id="440553at2759"/>
<dbReference type="InterPro" id="IPR020846">
    <property type="entry name" value="MFS_dom"/>
</dbReference>
<keyword evidence="10" id="KW-1185">Reference proteome</keyword>
<keyword evidence="2" id="KW-0813">Transport</keyword>
<feature type="region of interest" description="Disordered" evidence="6">
    <location>
        <begin position="547"/>
        <end position="579"/>
    </location>
</feature>
<dbReference type="FunFam" id="1.20.1720.10:FF:000009">
    <property type="entry name" value="MFS multidrug transporter"/>
    <property type="match status" value="1"/>
</dbReference>
<feature type="transmembrane region" description="Helical" evidence="7">
    <location>
        <begin position="130"/>
        <end position="150"/>
    </location>
</feature>
<dbReference type="STRING" id="1149755.A0A2J6RR81"/>
<feature type="transmembrane region" description="Helical" evidence="7">
    <location>
        <begin position="91"/>
        <end position="110"/>
    </location>
</feature>
<dbReference type="CDD" id="cd17323">
    <property type="entry name" value="MFS_Tpo1_MDR_like"/>
    <property type="match status" value="1"/>
</dbReference>
<feature type="region of interest" description="Disordered" evidence="6">
    <location>
        <begin position="1"/>
        <end position="68"/>
    </location>
</feature>
<evidence type="ECO:0000259" key="8">
    <source>
        <dbReference type="PROSITE" id="PS50850"/>
    </source>
</evidence>
<evidence type="ECO:0000256" key="7">
    <source>
        <dbReference type="SAM" id="Phobius"/>
    </source>
</evidence>
<keyword evidence="4 7" id="KW-1133">Transmembrane helix</keyword>
<evidence type="ECO:0000256" key="2">
    <source>
        <dbReference type="ARBA" id="ARBA00022448"/>
    </source>
</evidence>
<dbReference type="GO" id="GO:0005886">
    <property type="term" value="C:plasma membrane"/>
    <property type="evidence" value="ECO:0007669"/>
    <property type="project" value="TreeGrafter"/>
</dbReference>
<reference evidence="9 10" key="1">
    <citation type="submission" date="2016-04" db="EMBL/GenBank/DDBJ databases">
        <title>A degradative enzymes factory behind the ericoid mycorrhizal symbiosis.</title>
        <authorList>
            <consortium name="DOE Joint Genome Institute"/>
            <person name="Martino E."/>
            <person name="Morin E."/>
            <person name="Grelet G."/>
            <person name="Kuo A."/>
            <person name="Kohler A."/>
            <person name="Daghino S."/>
            <person name="Barry K."/>
            <person name="Choi C."/>
            <person name="Cichocki N."/>
            <person name="Clum A."/>
            <person name="Copeland A."/>
            <person name="Hainaut M."/>
            <person name="Haridas S."/>
            <person name="Labutti K."/>
            <person name="Lindquist E."/>
            <person name="Lipzen A."/>
            <person name="Khouja H.-R."/>
            <person name="Murat C."/>
            <person name="Ohm R."/>
            <person name="Olson A."/>
            <person name="Spatafora J."/>
            <person name="Veneault-Fourrey C."/>
            <person name="Henrissat B."/>
            <person name="Grigoriev I."/>
            <person name="Martin F."/>
            <person name="Perotto S."/>
        </authorList>
    </citation>
    <scope>NUCLEOTIDE SEQUENCE [LARGE SCALE GENOMIC DNA]</scope>
    <source>
        <strain evidence="9 10">F</strain>
    </source>
</reference>
<proteinExistence type="predicted"/>
<evidence type="ECO:0000313" key="9">
    <source>
        <dbReference type="EMBL" id="PMD41029.1"/>
    </source>
</evidence>
<sequence length="579" mass="63191">MTDATDQNTHLDEKGTYVAGDTALGEPLPIESSSEEKESGVVKSQSAGQQPSDVIQGQDDPPAEPPSEQEVQRVQSAGEDYSVLTVTQKRLIVATASLASLFSPMATAIYYPSLDTISKDLNVSNTKINITITLFLVIQGIAPAFVADIADRQGRRPMYIFCFTVFTGANIGLALQNNYTALLVLRMLQSSGSSGTVALANGVVGDIITSAERGSYVAFASLGGVFGPMISPILGGIIGQYAGWHWIFWFLLIFSSAVFIPLILFMPETCRNVVDNGSIPPPLFSRNITDTVRHRHRVQKGLTFNEAKQKEMAAKYHFRLPNPLSTLKVLLDLESAILLVGTGLGIGCFYAISTGASVAFASNYGFNQIKIGLMFIPIGCGSIISALSIGRLADWNYRRWAKKLNILVVKNRRQDLTNFPIERARLEIVFPLFFVAVAAIIAYGWILTKKISVAVPIVLLFLTGFSLTATFQILNVLMVDIYPGKPSVATAANNFSRCEIGAVFSAILLPLVDSIGWGWAYTLLALLFLAFLPMLLLVMQRGPKWRKQRKASEDKARAHRQEKRDLKTAAKERKANGGT</sequence>
<keyword evidence="5 7" id="KW-0472">Membrane</keyword>
<feature type="transmembrane region" description="Helical" evidence="7">
    <location>
        <begin position="244"/>
        <end position="265"/>
    </location>
</feature>
<name>A0A2J6RR81_HYAVF</name>
<feature type="compositionally biased region" description="Basic and acidic residues" evidence="6">
    <location>
        <begin position="562"/>
        <end position="579"/>
    </location>
</feature>
<dbReference type="GO" id="GO:0022857">
    <property type="term" value="F:transmembrane transporter activity"/>
    <property type="evidence" value="ECO:0007669"/>
    <property type="project" value="InterPro"/>
</dbReference>
<evidence type="ECO:0000256" key="6">
    <source>
        <dbReference type="SAM" id="MobiDB-lite"/>
    </source>
</evidence>
<feature type="domain" description="Major facilitator superfamily (MFS) profile" evidence="8">
    <location>
        <begin position="92"/>
        <end position="542"/>
    </location>
</feature>
<dbReference type="Pfam" id="PF07690">
    <property type="entry name" value="MFS_1"/>
    <property type="match status" value="1"/>
</dbReference>
<feature type="transmembrane region" description="Helical" evidence="7">
    <location>
        <begin position="428"/>
        <end position="447"/>
    </location>
</feature>
<dbReference type="InterPro" id="IPR011701">
    <property type="entry name" value="MFS"/>
</dbReference>
<feature type="transmembrane region" description="Helical" evidence="7">
    <location>
        <begin position="453"/>
        <end position="474"/>
    </location>
</feature>
<organism evidence="9 10">
    <name type="scientific">Hyaloscypha variabilis (strain UAMH 11265 / GT02V1 / F)</name>
    <name type="common">Meliniomyces variabilis</name>
    <dbReference type="NCBI Taxonomy" id="1149755"/>
    <lineage>
        <taxon>Eukaryota</taxon>
        <taxon>Fungi</taxon>
        <taxon>Dikarya</taxon>
        <taxon>Ascomycota</taxon>
        <taxon>Pezizomycotina</taxon>
        <taxon>Leotiomycetes</taxon>
        <taxon>Helotiales</taxon>
        <taxon>Hyaloscyphaceae</taxon>
        <taxon>Hyaloscypha</taxon>
        <taxon>Hyaloscypha variabilis</taxon>
    </lineage>
</organism>
<evidence type="ECO:0000313" key="10">
    <source>
        <dbReference type="Proteomes" id="UP000235786"/>
    </source>
</evidence>
<dbReference type="InterPro" id="IPR036259">
    <property type="entry name" value="MFS_trans_sf"/>
</dbReference>
<dbReference type="AlphaFoldDB" id="A0A2J6RR81"/>
<comment type="subcellular location">
    <subcellularLocation>
        <location evidence="1">Membrane</location>
        <topology evidence="1">Multi-pass membrane protein</topology>
    </subcellularLocation>
</comment>
<dbReference type="SUPFAM" id="SSF103473">
    <property type="entry name" value="MFS general substrate transporter"/>
    <property type="match status" value="1"/>
</dbReference>
<evidence type="ECO:0000256" key="5">
    <source>
        <dbReference type="ARBA" id="ARBA00023136"/>
    </source>
</evidence>
<evidence type="ECO:0000256" key="4">
    <source>
        <dbReference type="ARBA" id="ARBA00022989"/>
    </source>
</evidence>
<dbReference type="PANTHER" id="PTHR23502:SF51">
    <property type="entry name" value="QUINIDINE RESISTANCE PROTEIN 1-RELATED"/>
    <property type="match status" value="1"/>
</dbReference>
<protein>
    <submittedName>
        <fullName evidence="9">MFS general substrate transporter</fullName>
    </submittedName>
</protein>
<feature type="transmembrane region" description="Helical" evidence="7">
    <location>
        <begin position="372"/>
        <end position="393"/>
    </location>
</feature>